<evidence type="ECO:0000256" key="1">
    <source>
        <dbReference type="ARBA" id="ARBA00004772"/>
    </source>
</evidence>
<dbReference type="EC" id="4.2.1.75" evidence="3"/>
<dbReference type="GO" id="GO:0006785">
    <property type="term" value="P:heme B biosynthetic process"/>
    <property type="evidence" value="ECO:0007669"/>
    <property type="project" value="UniProtKB-ARBA"/>
</dbReference>
<dbReference type="InterPro" id="IPR003754">
    <property type="entry name" value="4pyrrol_synth_uPrphyn_synth"/>
</dbReference>
<evidence type="ECO:0000256" key="7">
    <source>
        <dbReference type="ARBA" id="ARBA00031702"/>
    </source>
</evidence>
<keyword evidence="14" id="KW-1185">Reference proteome</keyword>
<evidence type="ECO:0000256" key="2">
    <source>
        <dbReference type="ARBA" id="ARBA00008133"/>
    </source>
</evidence>
<feature type="domain" description="Tetrapyrrole biosynthesis uroporphyrinogen III synthase" evidence="12">
    <location>
        <begin position="13"/>
        <end position="232"/>
    </location>
</feature>
<accession>A0A4C1ZQS3</accession>
<dbReference type="InterPro" id="IPR036108">
    <property type="entry name" value="4pyrrol_syn_uPrphyn_synt_sf"/>
</dbReference>
<evidence type="ECO:0000256" key="8">
    <source>
        <dbReference type="ARBA" id="ARBA00032649"/>
    </source>
</evidence>
<sequence>MKEILLLRAKSEEYTRTFNAAGYQPSFIEPLSFTFTNEHRLRDCLSDATYDGLVLTSPRAITAVSRQWDPNTVPMCFALVYVVGIASAQEAEELLGVKAKGTEAGNSQALAQIIIQETASSKKKFLFPCGNLASDNMVQSLQKAGLEVDTLPVYNTIENSELSTLLSTTKTPSALVFFSPSGCKFVYKHLQNSNKQLASLPQFAIGPTTARSLEQQGVKVARIANTPCPLDLIACLDLYFNMD</sequence>
<dbReference type="OrthoDB" id="5595751at2759"/>
<evidence type="ECO:0000256" key="9">
    <source>
        <dbReference type="ARBA" id="ARBA00040167"/>
    </source>
</evidence>
<evidence type="ECO:0000256" key="10">
    <source>
        <dbReference type="ARBA" id="ARBA00048617"/>
    </source>
</evidence>
<reference evidence="13 14" key="1">
    <citation type="journal article" date="2019" name="Commun. Biol.">
        <title>The bagworm genome reveals a unique fibroin gene that provides high tensile strength.</title>
        <authorList>
            <person name="Kono N."/>
            <person name="Nakamura H."/>
            <person name="Ohtoshi R."/>
            <person name="Tomita M."/>
            <person name="Numata K."/>
            <person name="Arakawa K."/>
        </authorList>
    </citation>
    <scope>NUCLEOTIDE SEQUENCE [LARGE SCALE GENOMIC DNA]</scope>
</reference>
<dbReference type="Pfam" id="PF02602">
    <property type="entry name" value="HEM4"/>
    <property type="match status" value="1"/>
</dbReference>
<evidence type="ECO:0000313" key="13">
    <source>
        <dbReference type="EMBL" id="GBP90280.1"/>
    </source>
</evidence>
<dbReference type="STRING" id="151549.A0A4C1ZQS3"/>
<evidence type="ECO:0000256" key="4">
    <source>
        <dbReference type="ARBA" id="ARBA00023133"/>
    </source>
</evidence>
<dbReference type="GO" id="GO:0004852">
    <property type="term" value="F:uroporphyrinogen-III synthase activity"/>
    <property type="evidence" value="ECO:0007669"/>
    <property type="project" value="UniProtKB-EC"/>
</dbReference>
<proteinExistence type="inferred from homology"/>
<dbReference type="GO" id="GO:0006782">
    <property type="term" value="P:protoporphyrinogen IX biosynthetic process"/>
    <property type="evidence" value="ECO:0007669"/>
    <property type="project" value="UniProtKB-UniPathway"/>
</dbReference>
<protein>
    <recommendedName>
        <fullName evidence="9">Uroporphyrinogen-III synthase</fullName>
        <ecNumber evidence="3">4.2.1.75</ecNumber>
    </recommendedName>
    <alternativeName>
        <fullName evidence="8">Hydroxymethylbilane hydrolyase [cyclizing]</fullName>
    </alternativeName>
    <alternativeName>
        <fullName evidence="7">Uroporphyrinogen-III cosynthase</fullName>
    </alternativeName>
</protein>
<comment type="catalytic activity">
    <reaction evidence="10">
        <text>hydroxymethylbilane = uroporphyrinogen III + H2O</text>
        <dbReference type="Rhea" id="RHEA:18965"/>
        <dbReference type="ChEBI" id="CHEBI:15377"/>
        <dbReference type="ChEBI" id="CHEBI:57308"/>
        <dbReference type="ChEBI" id="CHEBI:57845"/>
        <dbReference type="EC" id="4.2.1.75"/>
    </reaction>
</comment>
<keyword evidence="6" id="KW-0627">Porphyrin biosynthesis</keyword>
<evidence type="ECO:0000259" key="12">
    <source>
        <dbReference type="Pfam" id="PF02602"/>
    </source>
</evidence>
<name>A0A4C1ZQS3_EUMVA</name>
<organism evidence="13 14">
    <name type="scientific">Eumeta variegata</name>
    <name type="common">Bagworm moth</name>
    <name type="synonym">Eumeta japonica</name>
    <dbReference type="NCBI Taxonomy" id="151549"/>
    <lineage>
        <taxon>Eukaryota</taxon>
        <taxon>Metazoa</taxon>
        <taxon>Ecdysozoa</taxon>
        <taxon>Arthropoda</taxon>
        <taxon>Hexapoda</taxon>
        <taxon>Insecta</taxon>
        <taxon>Pterygota</taxon>
        <taxon>Neoptera</taxon>
        <taxon>Endopterygota</taxon>
        <taxon>Lepidoptera</taxon>
        <taxon>Glossata</taxon>
        <taxon>Ditrysia</taxon>
        <taxon>Tineoidea</taxon>
        <taxon>Psychidae</taxon>
        <taxon>Oiketicinae</taxon>
        <taxon>Eumeta</taxon>
    </lineage>
</organism>
<dbReference type="Gene3D" id="3.40.50.10090">
    <property type="match status" value="2"/>
</dbReference>
<dbReference type="GO" id="GO:0005829">
    <property type="term" value="C:cytosol"/>
    <property type="evidence" value="ECO:0007669"/>
    <property type="project" value="TreeGrafter"/>
</dbReference>
<dbReference type="AlphaFoldDB" id="A0A4C1ZQS3"/>
<dbReference type="InterPro" id="IPR039793">
    <property type="entry name" value="UROS/Hem4"/>
</dbReference>
<dbReference type="CDD" id="cd06578">
    <property type="entry name" value="HemD"/>
    <property type="match status" value="1"/>
</dbReference>
<keyword evidence="4" id="KW-0350">Heme biosynthesis</keyword>
<evidence type="ECO:0000256" key="11">
    <source>
        <dbReference type="ARBA" id="ARBA00060039"/>
    </source>
</evidence>
<comment type="similarity">
    <text evidence="2">Belongs to the uroporphyrinogen-III synthase family.</text>
</comment>
<dbReference type="PANTHER" id="PTHR12390:SF0">
    <property type="entry name" value="UROPORPHYRINOGEN-III SYNTHASE"/>
    <property type="match status" value="1"/>
</dbReference>
<evidence type="ECO:0000256" key="6">
    <source>
        <dbReference type="ARBA" id="ARBA00023244"/>
    </source>
</evidence>
<dbReference type="FunFam" id="3.40.50.10090:FF:000003">
    <property type="entry name" value="uroporphyrinogen-III synthase"/>
    <property type="match status" value="1"/>
</dbReference>
<comment type="caution">
    <text evidence="13">The sequence shown here is derived from an EMBL/GenBank/DDBJ whole genome shotgun (WGS) entry which is preliminary data.</text>
</comment>
<comment type="function">
    <text evidence="11">Catalyzes cyclization of the linear tetrapyrrole, hydroxymethylbilane, to the macrocyclic uroporphyrinogen III, the branch point for the various sub-pathways leading to the wide diversity of porphyrins. Porphyrins act as cofactors for a multitude of enzymes that perform a variety of processes within the cell such as methionine synthesis (vitamin B12) or oxygen transport (heme).</text>
</comment>
<gene>
    <name evidence="13" type="primary">UROS</name>
    <name evidence="13" type="ORF">EVAR_61358_1</name>
</gene>
<evidence type="ECO:0000256" key="5">
    <source>
        <dbReference type="ARBA" id="ARBA00023239"/>
    </source>
</evidence>
<dbReference type="Proteomes" id="UP000299102">
    <property type="component" value="Unassembled WGS sequence"/>
</dbReference>
<dbReference type="SUPFAM" id="SSF69618">
    <property type="entry name" value="HemD-like"/>
    <property type="match status" value="1"/>
</dbReference>
<evidence type="ECO:0000313" key="14">
    <source>
        <dbReference type="Proteomes" id="UP000299102"/>
    </source>
</evidence>
<keyword evidence="5" id="KW-0456">Lyase</keyword>
<evidence type="ECO:0000256" key="3">
    <source>
        <dbReference type="ARBA" id="ARBA00013109"/>
    </source>
</evidence>
<comment type="pathway">
    <text evidence="1">Porphyrin-containing compound metabolism; protoporphyrin-IX biosynthesis; coproporphyrinogen-III from 5-aminolevulinate: step 3/4.</text>
</comment>
<dbReference type="EMBL" id="BGZK01002071">
    <property type="protein sequence ID" value="GBP90280.1"/>
    <property type="molecule type" value="Genomic_DNA"/>
</dbReference>
<dbReference type="PANTHER" id="PTHR12390">
    <property type="entry name" value="UROPORPHYRINOGEN III SYNTHASE"/>
    <property type="match status" value="1"/>
</dbReference>
<dbReference type="UniPathway" id="UPA00251">
    <property type="reaction ID" value="UER00320"/>
</dbReference>
<dbReference type="GO" id="GO:0006780">
    <property type="term" value="P:uroporphyrinogen III biosynthetic process"/>
    <property type="evidence" value="ECO:0007669"/>
    <property type="project" value="InterPro"/>
</dbReference>